<dbReference type="AlphaFoldDB" id="A0A4R6P669"/>
<evidence type="ECO:0000313" key="1">
    <source>
        <dbReference type="EMBL" id="TDP33081.1"/>
    </source>
</evidence>
<comment type="caution">
    <text evidence="1">The sequence shown here is derived from an EMBL/GenBank/DDBJ whole genome shotgun (WGS) entry which is preliminary data.</text>
</comment>
<evidence type="ECO:0000313" key="2">
    <source>
        <dbReference type="Proteomes" id="UP000295087"/>
    </source>
</evidence>
<dbReference type="Proteomes" id="UP000295087">
    <property type="component" value="Unassembled WGS sequence"/>
</dbReference>
<reference evidence="1 2" key="1">
    <citation type="submission" date="2019-03" db="EMBL/GenBank/DDBJ databases">
        <title>Genomic Encyclopedia of Type Strains, Phase IV (KMG-IV): sequencing the most valuable type-strain genomes for metagenomic binning, comparative biology and taxonomic classification.</title>
        <authorList>
            <person name="Goeker M."/>
        </authorList>
    </citation>
    <scope>NUCLEOTIDE SEQUENCE [LARGE SCALE GENOMIC DNA]</scope>
    <source>
        <strain evidence="1 2">DSM 44496</strain>
    </source>
</reference>
<proteinExistence type="predicted"/>
<accession>A0A4R6P669</accession>
<organism evidence="1 2">
    <name type="scientific">Nocardia ignorata</name>
    <dbReference type="NCBI Taxonomy" id="145285"/>
    <lineage>
        <taxon>Bacteria</taxon>
        <taxon>Bacillati</taxon>
        <taxon>Actinomycetota</taxon>
        <taxon>Actinomycetes</taxon>
        <taxon>Mycobacteriales</taxon>
        <taxon>Nocardiaceae</taxon>
        <taxon>Nocardia</taxon>
    </lineage>
</organism>
<protein>
    <submittedName>
        <fullName evidence="1">Uncharacterized protein</fullName>
    </submittedName>
</protein>
<name>A0A4R6P669_NOCIG</name>
<sequence>MTIRNTVLSASIAAAAQALECTPRNDRWWVTERNLCDMFAQNHPWAEADGHLHDPRLRLLIAHARVLRDEDLTGQDLSAETPPHCAPEEAEYWLVPLRLQSWEARKWDRKFLWRYHEKHSSSNGQASTFPPAHLALPMLVYPRKHQGRPTDMSDFGRSETQWTIIDQITVVRGTAEEAIAHHLTINEWEQPEEPAEAAVVDFSEAYPALVCLLGGERAYGRASESHGRLRLWRLLHSMAGSTDIDDINDFVARIRCMTWRDWSDDIWYIHLAIEDPVQRTAWVLDGQDFD</sequence>
<dbReference type="EMBL" id="SNXK01000005">
    <property type="protein sequence ID" value="TDP33081.1"/>
    <property type="molecule type" value="Genomic_DNA"/>
</dbReference>
<gene>
    <name evidence="1" type="ORF">DFR75_105319</name>
</gene>
<keyword evidence="2" id="KW-1185">Reference proteome</keyword>